<dbReference type="InterPro" id="IPR011990">
    <property type="entry name" value="TPR-like_helical_dom_sf"/>
</dbReference>
<keyword evidence="1" id="KW-0175">Coiled coil</keyword>
<dbReference type="SUPFAM" id="SSF48452">
    <property type="entry name" value="TPR-like"/>
    <property type="match status" value="1"/>
</dbReference>
<protein>
    <recommendedName>
        <fullName evidence="5">Tetratricopeptide repeat protein</fullName>
    </recommendedName>
</protein>
<comment type="caution">
    <text evidence="3">The sequence shown here is derived from an EMBL/GenBank/DDBJ whole genome shotgun (WGS) entry which is preliminary data.</text>
</comment>
<dbReference type="EMBL" id="NVVJ01000003">
    <property type="protein sequence ID" value="PCJ28272.1"/>
    <property type="molecule type" value="Genomic_DNA"/>
</dbReference>
<dbReference type="AlphaFoldDB" id="A0A2A5B9W0"/>
<feature type="coiled-coil region" evidence="1">
    <location>
        <begin position="395"/>
        <end position="422"/>
    </location>
</feature>
<reference evidence="4" key="1">
    <citation type="submission" date="2017-08" db="EMBL/GenBank/DDBJ databases">
        <title>A dynamic microbial community with high functional redundancy inhabits the cold, oxic subseafloor aquifer.</title>
        <authorList>
            <person name="Tully B.J."/>
            <person name="Wheat C.G."/>
            <person name="Glazer B.T."/>
            <person name="Huber J.A."/>
        </authorList>
    </citation>
    <scope>NUCLEOTIDE SEQUENCE [LARGE SCALE GENOMIC DNA]</scope>
</reference>
<evidence type="ECO:0008006" key="5">
    <source>
        <dbReference type="Google" id="ProtNLM"/>
    </source>
</evidence>
<evidence type="ECO:0000313" key="3">
    <source>
        <dbReference type="EMBL" id="PCJ28272.1"/>
    </source>
</evidence>
<dbReference type="PANTHER" id="PTHR45588">
    <property type="entry name" value="TPR DOMAIN-CONTAINING PROTEIN"/>
    <property type="match status" value="1"/>
</dbReference>
<evidence type="ECO:0000256" key="2">
    <source>
        <dbReference type="SAM" id="SignalP"/>
    </source>
</evidence>
<proteinExistence type="predicted"/>
<name>A0A2A5B9W0_9GAMM</name>
<keyword evidence="2" id="KW-0732">Signal</keyword>
<sequence length="556" mass="60790">MRKLIIMSAAVITILTAQMNLFAQGSDEALAIIVPGGGTYGRTISTDSDMAQEFFDQGLRMAWGFYFPESIASYQEASRLDPDSPMPYFGLAHAAGPNPNSRYANLPDDPNGAGLDAIRMALSLINNGTTAERDMINALFVLYNKDAISDNRERDFAYLDAMRTLHAKYPNDPDVASIFAEAYMNTTRWDYWEADGSAKAGTAEAQAALESAMRAEHDHPGANHLYIHLMEASGQPELAMPAAQKLESTLPISGHMVHMPGHIYLRVGEYEKAIDINKRSQIVDLQFAEIWGDTNFPNIGTYGLSHKAHAPHALDFVRYANMLQGNYADSAEAAQRGADSVGVAAEAVNRGQKRVVHSWVVDKIFAKWDKILGSDPSHTGTPYLDGMWSYVKGSALAATKQISAAQSELENIRRQAVDDEADSSGVGPTPASHILTLAGFALEGEIKEASGDLSGAIAAYGRAIELQDADNYTEPPDWSQSMRLFLGAVLLDAGRPADAEAVYRKDLEWNQQSGWATFGLGQALEAQDKTQEAIIVNRQFESFWRNADVTLERSRL</sequence>
<dbReference type="PANTHER" id="PTHR45588:SF1">
    <property type="entry name" value="WW DOMAIN-CONTAINING PROTEIN"/>
    <property type="match status" value="1"/>
</dbReference>
<feature type="signal peptide" evidence="2">
    <location>
        <begin position="1"/>
        <end position="23"/>
    </location>
</feature>
<gene>
    <name evidence="3" type="ORF">COA96_01850</name>
</gene>
<dbReference type="Gene3D" id="1.25.40.10">
    <property type="entry name" value="Tetratricopeptide repeat domain"/>
    <property type="match status" value="2"/>
</dbReference>
<organism evidence="3 4">
    <name type="scientific">SAR86 cluster bacterium</name>
    <dbReference type="NCBI Taxonomy" id="2030880"/>
    <lineage>
        <taxon>Bacteria</taxon>
        <taxon>Pseudomonadati</taxon>
        <taxon>Pseudomonadota</taxon>
        <taxon>Gammaproteobacteria</taxon>
        <taxon>SAR86 cluster</taxon>
    </lineage>
</organism>
<feature type="chain" id="PRO_5013128241" description="Tetratricopeptide repeat protein" evidence="2">
    <location>
        <begin position="24"/>
        <end position="556"/>
    </location>
</feature>
<accession>A0A2A5B9W0</accession>
<evidence type="ECO:0000256" key="1">
    <source>
        <dbReference type="SAM" id="Coils"/>
    </source>
</evidence>
<evidence type="ECO:0000313" key="4">
    <source>
        <dbReference type="Proteomes" id="UP000218327"/>
    </source>
</evidence>
<dbReference type="Proteomes" id="UP000218327">
    <property type="component" value="Unassembled WGS sequence"/>
</dbReference>